<reference evidence="2 3" key="1">
    <citation type="submission" date="2019-03" db="EMBL/GenBank/DDBJ databases">
        <title>First draft genome of Liparis tanakae, snailfish: a comprehensive survey of snailfish specific genes.</title>
        <authorList>
            <person name="Kim W."/>
            <person name="Song I."/>
            <person name="Jeong J.-H."/>
            <person name="Kim D."/>
            <person name="Kim S."/>
            <person name="Ryu S."/>
            <person name="Song J.Y."/>
            <person name="Lee S.K."/>
        </authorList>
    </citation>
    <scope>NUCLEOTIDE SEQUENCE [LARGE SCALE GENOMIC DNA]</scope>
    <source>
        <tissue evidence="2">Muscle</tissue>
    </source>
</reference>
<gene>
    <name evidence="2" type="ORF">EYF80_032503</name>
</gene>
<evidence type="ECO:0000313" key="3">
    <source>
        <dbReference type="Proteomes" id="UP000314294"/>
    </source>
</evidence>
<protein>
    <submittedName>
        <fullName evidence="2">Uncharacterized protein</fullName>
    </submittedName>
</protein>
<feature type="compositionally biased region" description="Polar residues" evidence="1">
    <location>
        <begin position="132"/>
        <end position="142"/>
    </location>
</feature>
<evidence type="ECO:0000256" key="1">
    <source>
        <dbReference type="SAM" id="MobiDB-lite"/>
    </source>
</evidence>
<dbReference type="EMBL" id="SRLO01000408">
    <property type="protein sequence ID" value="TNN57314.1"/>
    <property type="molecule type" value="Genomic_DNA"/>
</dbReference>
<dbReference type="AlphaFoldDB" id="A0A4Z2GXJ6"/>
<feature type="compositionally biased region" description="Basic and acidic residues" evidence="1">
    <location>
        <begin position="143"/>
        <end position="156"/>
    </location>
</feature>
<accession>A0A4Z2GXJ6</accession>
<organism evidence="2 3">
    <name type="scientific">Liparis tanakae</name>
    <name type="common">Tanaka's snailfish</name>
    <dbReference type="NCBI Taxonomy" id="230148"/>
    <lineage>
        <taxon>Eukaryota</taxon>
        <taxon>Metazoa</taxon>
        <taxon>Chordata</taxon>
        <taxon>Craniata</taxon>
        <taxon>Vertebrata</taxon>
        <taxon>Euteleostomi</taxon>
        <taxon>Actinopterygii</taxon>
        <taxon>Neopterygii</taxon>
        <taxon>Teleostei</taxon>
        <taxon>Neoteleostei</taxon>
        <taxon>Acanthomorphata</taxon>
        <taxon>Eupercaria</taxon>
        <taxon>Perciformes</taxon>
        <taxon>Cottioidei</taxon>
        <taxon>Cottales</taxon>
        <taxon>Liparidae</taxon>
        <taxon>Liparis</taxon>
    </lineage>
</organism>
<evidence type="ECO:0000313" key="2">
    <source>
        <dbReference type="EMBL" id="TNN57314.1"/>
    </source>
</evidence>
<feature type="region of interest" description="Disordered" evidence="1">
    <location>
        <begin position="132"/>
        <end position="161"/>
    </location>
</feature>
<keyword evidence="3" id="KW-1185">Reference proteome</keyword>
<feature type="compositionally biased region" description="Basic residues" evidence="1">
    <location>
        <begin position="31"/>
        <end position="42"/>
    </location>
</feature>
<proteinExistence type="predicted"/>
<feature type="region of interest" description="Disordered" evidence="1">
    <location>
        <begin position="1"/>
        <end position="50"/>
    </location>
</feature>
<comment type="caution">
    <text evidence="2">The sequence shown here is derived from an EMBL/GenBank/DDBJ whole genome shotgun (WGS) entry which is preliminary data.</text>
</comment>
<dbReference type="Proteomes" id="UP000314294">
    <property type="component" value="Unassembled WGS sequence"/>
</dbReference>
<sequence>MAAHESRLTNRYPRLPRQPEDFMKLSGRSHSALRQRKSRHRNGTPTPSELSGYAKIKTCAYVFHHIYLVTRETSRERMMQEVDKKEKSAFRWVTFSTREQGCDGHKRPDEVLVRNHQADITPGRALKAYCQETHQSSGSNDTSFERERERSQEKMPTRASSSVRFSFHLGHGEQFFSLERHLPGRRLCTRLLGPQFLWP</sequence>
<name>A0A4Z2GXJ6_9TELE</name>